<organism evidence="2 3">
    <name type="scientific">Mycobacterium kiyosense</name>
    <dbReference type="NCBI Taxonomy" id="2871094"/>
    <lineage>
        <taxon>Bacteria</taxon>
        <taxon>Bacillati</taxon>
        <taxon>Actinomycetota</taxon>
        <taxon>Actinomycetes</taxon>
        <taxon>Mycobacteriales</taxon>
        <taxon>Mycobacteriaceae</taxon>
        <taxon>Mycobacterium</taxon>
    </lineage>
</organism>
<gene>
    <name evidence="2" type="ORF">Mkiyose1413_35130</name>
    <name evidence="1" type="ORF">SRL2020028_27850</name>
</gene>
<dbReference type="Proteomes" id="UP001064782">
    <property type="component" value="Unassembled WGS sequence"/>
</dbReference>
<dbReference type="AlphaFoldDB" id="A0A9P3Q9A7"/>
<dbReference type="GeneID" id="83632011"/>
<sequence length="92" mass="10062">MRTDVRIDHLVLDGVELSHRQRDALGPAIARELRRLADRPVVGPADQGAADRGRDSTVIEIARQVAGSVHRAVSAVRPPAAVTRSDIRRGRR</sequence>
<proteinExistence type="predicted"/>
<comment type="caution">
    <text evidence="2">The sequence shown here is derived from an EMBL/GenBank/DDBJ whole genome shotgun (WGS) entry which is preliminary data.</text>
</comment>
<name>A0A9P3Q9A7_9MYCO</name>
<dbReference type="EMBL" id="BRZI01000028">
    <property type="protein sequence ID" value="GLD31630.1"/>
    <property type="molecule type" value="Genomic_DNA"/>
</dbReference>
<evidence type="ECO:0000313" key="1">
    <source>
        <dbReference type="EMBL" id="GLB83529.1"/>
    </source>
</evidence>
<dbReference type="RefSeq" id="WP_236978778.1">
    <property type="nucleotide sequence ID" value="NZ_BRXE01000028.1"/>
</dbReference>
<protein>
    <submittedName>
        <fullName evidence="2">Uncharacterized protein</fullName>
    </submittedName>
</protein>
<accession>A0A9P3Q9A7</accession>
<evidence type="ECO:0000313" key="2">
    <source>
        <dbReference type="EMBL" id="GLD31630.1"/>
    </source>
</evidence>
<keyword evidence="3" id="KW-1185">Reference proteome</keyword>
<dbReference type="Proteomes" id="UP001165663">
    <property type="component" value="Unassembled WGS sequence"/>
</dbReference>
<reference evidence="2" key="1">
    <citation type="submission" date="2022-08" db="EMBL/GenBank/DDBJ databases">
        <title>Mycobacterium kiyosense sp. nov., scotochromogenic slow-glowing species isolated from respiratory specimens.</title>
        <authorList>
            <person name="Fukano H."/>
            <person name="Kazumi Y."/>
            <person name="Sakagami N."/>
            <person name="Ato M."/>
            <person name="Mitarai S."/>
            <person name="Hoshino Y."/>
        </authorList>
    </citation>
    <scope>NUCLEOTIDE SEQUENCE</scope>
    <source>
        <strain evidence="2">1413</strain>
        <strain evidence="1">SRL2020-028</strain>
    </source>
</reference>
<dbReference type="EMBL" id="BRXE01000028">
    <property type="protein sequence ID" value="GLB83529.1"/>
    <property type="molecule type" value="Genomic_DNA"/>
</dbReference>
<evidence type="ECO:0000313" key="3">
    <source>
        <dbReference type="Proteomes" id="UP001064782"/>
    </source>
</evidence>